<keyword evidence="1" id="KW-0479">Metal-binding</keyword>
<dbReference type="SFLD" id="SFLDS00001">
    <property type="entry name" value="Enolase"/>
    <property type="match status" value="1"/>
</dbReference>
<name>A0A1E3AEF1_9FIRM</name>
<dbReference type="InterPro" id="IPR034593">
    <property type="entry name" value="DgoD-like"/>
</dbReference>
<dbReference type="RefSeq" id="WP_069152845.1">
    <property type="nucleotide sequence ID" value="NZ_MCGH01000002.1"/>
</dbReference>
<dbReference type="GO" id="GO:0046872">
    <property type="term" value="F:metal ion binding"/>
    <property type="evidence" value="ECO:0007669"/>
    <property type="project" value="UniProtKB-KW"/>
</dbReference>
<dbReference type="InterPro" id="IPR029017">
    <property type="entry name" value="Enolase-like_N"/>
</dbReference>
<evidence type="ECO:0000256" key="1">
    <source>
        <dbReference type="ARBA" id="ARBA00022723"/>
    </source>
</evidence>
<reference evidence="3 4" key="1">
    <citation type="submission" date="2016-07" db="EMBL/GenBank/DDBJ databases">
        <title>Characterization of isolates of Eisenbergiella tayi derived from blood cultures, using whole genome sequencing.</title>
        <authorList>
            <person name="Burdz T."/>
            <person name="Wiebe D."/>
            <person name="Huynh C."/>
            <person name="Bernard K."/>
        </authorList>
    </citation>
    <scope>NUCLEOTIDE SEQUENCE [LARGE SCALE GENOMIC DNA]</scope>
    <source>
        <strain evidence="3 4">NML 110608</strain>
    </source>
</reference>
<feature type="domain" description="Mandelate racemase/muconate lactonizing enzyme C-terminal" evidence="2">
    <location>
        <begin position="152"/>
        <end position="255"/>
    </location>
</feature>
<evidence type="ECO:0000259" key="2">
    <source>
        <dbReference type="SMART" id="SM00922"/>
    </source>
</evidence>
<dbReference type="Gene3D" id="3.20.20.120">
    <property type="entry name" value="Enolase-like C-terminal domain"/>
    <property type="match status" value="1"/>
</dbReference>
<dbReference type="PANTHER" id="PTHR48080">
    <property type="entry name" value="D-GALACTONATE DEHYDRATASE-RELATED"/>
    <property type="match status" value="1"/>
</dbReference>
<dbReference type="SUPFAM" id="SSF51604">
    <property type="entry name" value="Enolase C-terminal domain-like"/>
    <property type="match status" value="1"/>
</dbReference>
<gene>
    <name evidence="3" type="primary">hpbD</name>
    <name evidence="3" type="ORF">BEI61_03010</name>
</gene>
<dbReference type="GO" id="GO:0016853">
    <property type="term" value="F:isomerase activity"/>
    <property type="evidence" value="ECO:0007669"/>
    <property type="project" value="UniProtKB-KW"/>
</dbReference>
<dbReference type="Gene3D" id="3.30.390.10">
    <property type="entry name" value="Enolase-like, N-terminal domain"/>
    <property type="match status" value="1"/>
</dbReference>
<sequence length="382" mass="43163">MKQSYCELWNQELKGHQIERVQFYRCRARYPRLHGKNAIRGYHGFGGEIEVAKLTTKDGITGWGQLSRGVDEAKRNKELLLKRPLTELFDSGTGILDEKLLTFDIPLHDLAGKILGIPVCRMINPDSVLRAPVYDGAIYMNDIIPEDAPFGVDRVIQESVDDVRLGHTILKVKIGRGHRWMEHGEGMARDIEIVRRIHEALPRIAIMVDANDGYTLEDAIAFLEGIGDTQIFWFEEPFREEEGKNRLLKDYLLKERPGTLIADGESDTDIPLLRGLAEKKLLDVWQPDVCGYGFTKWRTLMKEISQNGWLASPHAWGNVTKTHYCAHLAAAYPHHIPCVEAVLGSIEGVDFDGYCLERGTMRIPDKPGFGMELIWAGEITGS</sequence>
<dbReference type="Pfam" id="PF13378">
    <property type="entry name" value="MR_MLE_C"/>
    <property type="match status" value="1"/>
</dbReference>
<protein>
    <submittedName>
        <fullName evidence="3">4-hydroxyproline betaine 2-epimerase</fullName>
        <ecNumber evidence="3">5.1.1.-</ecNumber>
    </submittedName>
</protein>
<dbReference type="InterPro" id="IPR036849">
    <property type="entry name" value="Enolase-like_C_sf"/>
</dbReference>
<keyword evidence="3" id="KW-0413">Isomerase</keyword>
<accession>A0A1E3AEF1</accession>
<dbReference type="EC" id="5.1.1.-" evidence="3"/>
<dbReference type="AlphaFoldDB" id="A0A1E3AEF1"/>
<dbReference type="Proteomes" id="UP000094067">
    <property type="component" value="Unassembled WGS sequence"/>
</dbReference>
<dbReference type="EMBL" id="MCGH01000002">
    <property type="protein sequence ID" value="ODM07120.1"/>
    <property type="molecule type" value="Genomic_DNA"/>
</dbReference>
<dbReference type="SMART" id="SM00922">
    <property type="entry name" value="MR_MLE"/>
    <property type="match status" value="1"/>
</dbReference>
<evidence type="ECO:0000313" key="3">
    <source>
        <dbReference type="EMBL" id="ODM07120.1"/>
    </source>
</evidence>
<dbReference type="InterPro" id="IPR013342">
    <property type="entry name" value="Mandelate_racemase_C"/>
</dbReference>
<dbReference type="SUPFAM" id="SSF54826">
    <property type="entry name" value="Enolase N-terminal domain-like"/>
    <property type="match status" value="1"/>
</dbReference>
<evidence type="ECO:0000313" key="4">
    <source>
        <dbReference type="Proteomes" id="UP000094067"/>
    </source>
</evidence>
<organism evidence="3 4">
    <name type="scientific">Eisenbergiella tayi</name>
    <dbReference type="NCBI Taxonomy" id="1432052"/>
    <lineage>
        <taxon>Bacteria</taxon>
        <taxon>Bacillati</taxon>
        <taxon>Bacillota</taxon>
        <taxon>Clostridia</taxon>
        <taxon>Lachnospirales</taxon>
        <taxon>Lachnospiraceae</taxon>
        <taxon>Eisenbergiella</taxon>
    </lineage>
</organism>
<comment type="caution">
    <text evidence="3">The sequence shown here is derived from an EMBL/GenBank/DDBJ whole genome shotgun (WGS) entry which is preliminary data.</text>
</comment>
<proteinExistence type="predicted"/>
<dbReference type="InterPro" id="IPR029065">
    <property type="entry name" value="Enolase_C-like"/>
</dbReference>